<dbReference type="RefSeq" id="WP_106138245.1">
    <property type="nucleotide sequence ID" value="NZ_PVTE01000009.1"/>
</dbReference>
<dbReference type="InterPro" id="IPR036388">
    <property type="entry name" value="WH-like_DNA-bd_sf"/>
</dbReference>
<feature type="domain" description="GIY-YIG" evidence="1">
    <location>
        <begin position="21"/>
        <end position="104"/>
    </location>
</feature>
<organism evidence="2 3">
    <name type="scientific">Spirosoma oryzae</name>
    <dbReference type="NCBI Taxonomy" id="1469603"/>
    <lineage>
        <taxon>Bacteria</taxon>
        <taxon>Pseudomonadati</taxon>
        <taxon>Bacteroidota</taxon>
        <taxon>Cytophagia</taxon>
        <taxon>Cytophagales</taxon>
        <taxon>Cytophagaceae</taxon>
        <taxon>Spirosoma</taxon>
    </lineage>
</organism>
<dbReference type="InterPro" id="IPR003647">
    <property type="entry name" value="Intron_nuc_1_rpt"/>
</dbReference>
<dbReference type="OrthoDB" id="1200681at2"/>
<keyword evidence="3" id="KW-1185">Reference proteome</keyword>
<reference evidence="2 3" key="1">
    <citation type="submission" date="2018-03" db="EMBL/GenBank/DDBJ databases">
        <title>Genomic Encyclopedia of Archaeal and Bacterial Type Strains, Phase II (KMG-II): from individual species to whole genera.</title>
        <authorList>
            <person name="Goeker M."/>
        </authorList>
    </citation>
    <scope>NUCLEOTIDE SEQUENCE [LARGE SCALE GENOMIC DNA]</scope>
    <source>
        <strain evidence="2 3">DSM 28354</strain>
    </source>
</reference>
<evidence type="ECO:0000259" key="1">
    <source>
        <dbReference type="PROSITE" id="PS50164"/>
    </source>
</evidence>
<dbReference type="GO" id="GO:0004519">
    <property type="term" value="F:endonuclease activity"/>
    <property type="evidence" value="ECO:0007669"/>
    <property type="project" value="UniProtKB-KW"/>
</dbReference>
<keyword evidence="2" id="KW-0540">Nuclease</keyword>
<dbReference type="InterPro" id="IPR035901">
    <property type="entry name" value="GIY-YIG_endonuc_sf"/>
</dbReference>
<sequence length="282" mass="32581">MRATVNTNTSSDNPFPKIPENTPGIYKITSPSGRVYIGQSINIPSRWVAYRYYYKKDRSLILYHSFEKYGYKKHKFEVLEFCDASELNNRERYWIEYFKSNFRKYPQNRGLNLQDGGNVPPIFEGVPKSEETRKKIAEKLRKSHFEGKYLEKRAIRLGYPFCVIPENKNSFLGNVSEGINDLALVTPHKSLQLGLSRREILSKIKGEKKVVTQAIIDGNLRKGLKTRKVVYQYSLDGTLLNTFNGLVEVKSELGLNPSAISRCCKGLQRQAFGFIWKYKQKV</sequence>
<dbReference type="InterPro" id="IPR000305">
    <property type="entry name" value="GIY-YIG_endonuc"/>
</dbReference>
<dbReference type="PROSITE" id="PS50164">
    <property type="entry name" value="GIY_YIG"/>
    <property type="match status" value="1"/>
</dbReference>
<dbReference type="SMART" id="SM00465">
    <property type="entry name" value="GIYc"/>
    <property type="match status" value="1"/>
</dbReference>
<dbReference type="Gene3D" id="1.10.10.10">
    <property type="entry name" value="Winged helix-like DNA-binding domain superfamily/Winged helix DNA-binding domain"/>
    <property type="match status" value="1"/>
</dbReference>
<dbReference type="AlphaFoldDB" id="A0A2T0SYL3"/>
<gene>
    <name evidence="2" type="ORF">CLV58_109248</name>
</gene>
<dbReference type="NCBIfam" id="TIGR01453">
    <property type="entry name" value="grpIintron_endo"/>
    <property type="match status" value="1"/>
</dbReference>
<dbReference type="SMART" id="SM00497">
    <property type="entry name" value="IENR1"/>
    <property type="match status" value="1"/>
</dbReference>
<dbReference type="Pfam" id="PF01541">
    <property type="entry name" value="GIY-YIG"/>
    <property type="match status" value="1"/>
</dbReference>
<evidence type="ECO:0000313" key="3">
    <source>
        <dbReference type="Proteomes" id="UP000238375"/>
    </source>
</evidence>
<dbReference type="InterPro" id="IPR006350">
    <property type="entry name" value="Intron_endoG1"/>
</dbReference>
<keyword evidence="2" id="KW-0378">Hydrolase</keyword>
<protein>
    <submittedName>
        <fullName evidence="2">Group I intron endonuclease</fullName>
    </submittedName>
</protein>
<dbReference type="Gene3D" id="3.40.1440.10">
    <property type="entry name" value="GIY-YIG endonuclease"/>
    <property type="match status" value="1"/>
</dbReference>
<dbReference type="SUPFAM" id="SSF82771">
    <property type="entry name" value="GIY-YIG endonuclease"/>
    <property type="match status" value="1"/>
</dbReference>
<name>A0A2T0SYL3_9BACT</name>
<dbReference type="Proteomes" id="UP000238375">
    <property type="component" value="Unassembled WGS sequence"/>
</dbReference>
<dbReference type="EMBL" id="PVTE01000009">
    <property type="protein sequence ID" value="PRY38521.1"/>
    <property type="molecule type" value="Genomic_DNA"/>
</dbReference>
<comment type="caution">
    <text evidence="2">The sequence shown here is derived from an EMBL/GenBank/DDBJ whole genome shotgun (WGS) entry which is preliminary data.</text>
</comment>
<evidence type="ECO:0000313" key="2">
    <source>
        <dbReference type="EMBL" id="PRY38521.1"/>
    </source>
</evidence>
<proteinExistence type="predicted"/>
<keyword evidence="2" id="KW-0255">Endonuclease</keyword>
<accession>A0A2T0SYL3</accession>